<dbReference type="InterPro" id="IPR053858">
    <property type="entry name" value="Arb2_dom"/>
</dbReference>
<dbReference type="GO" id="GO:0006298">
    <property type="term" value="P:mismatch repair"/>
    <property type="evidence" value="ECO:0007669"/>
    <property type="project" value="InterPro"/>
</dbReference>
<dbReference type="PANTHER" id="PTHR11361">
    <property type="entry name" value="DNA MISMATCH REPAIR PROTEIN MUTS FAMILY MEMBER"/>
    <property type="match status" value="1"/>
</dbReference>
<feature type="region of interest" description="Disordered" evidence="6">
    <location>
        <begin position="329"/>
        <end position="359"/>
    </location>
</feature>
<keyword evidence="3" id="KW-0067">ATP-binding</keyword>
<dbReference type="InterPro" id="IPR045076">
    <property type="entry name" value="MutS"/>
</dbReference>
<dbReference type="InterPro" id="IPR000432">
    <property type="entry name" value="DNA_mismatch_repair_MutS_C"/>
</dbReference>
<dbReference type="GO" id="GO:0140664">
    <property type="term" value="F:ATP-dependent DNA damage sensor activity"/>
    <property type="evidence" value="ECO:0007669"/>
    <property type="project" value="InterPro"/>
</dbReference>
<dbReference type="InterPro" id="IPR036187">
    <property type="entry name" value="DNA_mismatch_repair_MutS_sf"/>
</dbReference>
<dbReference type="SUPFAM" id="SSF48334">
    <property type="entry name" value="DNA repair protein MutS, domain III"/>
    <property type="match status" value="1"/>
</dbReference>
<dbReference type="SUPFAM" id="SSF140383">
    <property type="entry name" value="BSD domain-like"/>
    <property type="match status" value="1"/>
</dbReference>
<comment type="similarity">
    <text evidence="1">Belongs to the DNA mismatch repair MutS family.</text>
</comment>
<dbReference type="SMART" id="SM00751">
    <property type="entry name" value="BSD"/>
    <property type="match status" value="1"/>
</dbReference>
<dbReference type="GO" id="GO:0007131">
    <property type="term" value="P:reciprocal meiotic recombination"/>
    <property type="evidence" value="ECO:0007669"/>
    <property type="project" value="TreeGrafter"/>
</dbReference>
<evidence type="ECO:0000259" key="7">
    <source>
        <dbReference type="PROSITE" id="PS50858"/>
    </source>
</evidence>
<dbReference type="InterPro" id="IPR007696">
    <property type="entry name" value="DNA_mismatch_repair_MutS_core"/>
</dbReference>
<feature type="compositionally biased region" description="Basic and acidic residues" evidence="6">
    <location>
        <begin position="339"/>
        <end position="349"/>
    </location>
</feature>
<gene>
    <name evidence="9" type="ORF">BJG266_LOCUS17715</name>
    <name evidence="8" type="ORF">QVE165_LOCUS16486</name>
</gene>
<dbReference type="Pfam" id="PF00488">
    <property type="entry name" value="MutS_V"/>
    <property type="match status" value="1"/>
</dbReference>
<dbReference type="SMART" id="SM00533">
    <property type="entry name" value="MUTSd"/>
    <property type="match status" value="1"/>
</dbReference>
<accession>A0A814J7G8</accession>
<dbReference type="PANTHER" id="PTHR11361:SF21">
    <property type="entry name" value="MUTS PROTEIN HOMOLOG 4"/>
    <property type="match status" value="1"/>
</dbReference>
<dbReference type="SMART" id="SM00534">
    <property type="entry name" value="MUTSac"/>
    <property type="match status" value="1"/>
</dbReference>
<evidence type="ECO:0000313" key="9">
    <source>
        <dbReference type="EMBL" id="CAF1034395.1"/>
    </source>
</evidence>
<reference evidence="9" key="1">
    <citation type="submission" date="2021-02" db="EMBL/GenBank/DDBJ databases">
        <authorList>
            <person name="Nowell W R."/>
        </authorList>
    </citation>
    <scope>NUCLEOTIDE SEQUENCE</scope>
</reference>
<dbReference type="Pfam" id="PF22749">
    <property type="entry name" value="Arb2"/>
    <property type="match status" value="2"/>
</dbReference>
<dbReference type="EMBL" id="CAJNOM010000092">
    <property type="protein sequence ID" value="CAF1030001.1"/>
    <property type="molecule type" value="Genomic_DNA"/>
</dbReference>
<dbReference type="Pfam" id="PF05192">
    <property type="entry name" value="MutS_III"/>
    <property type="match status" value="1"/>
</dbReference>
<dbReference type="InterPro" id="IPR005607">
    <property type="entry name" value="BSD_dom"/>
</dbReference>
<name>A0A814J7G8_9BILA</name>
<sequence length="1273" mass="145078">MTESTSTQQQKSSSSWFGNFDLSNQLSNISSSILQATTKAGTVANTIVQNSMKQRPFTSKENEQETSETNKDLTSIFTDLSSTVLKSAQQLKQAVEQKSLFGNFTKEQDKFLIEKRIQQRREETAVPPWVGYTEEEDMKKQILALSQEKRNFLRDPPPGANYHFDMTVIYPIALATLDVDENLKQMRFDLVPKQINEESFWRNYFYRVSLVKNSAQLTALANEKTNNETHLSSNNGERRTSELQEKMSDVNQDFLSEDYDTSDINMDEIRREIEQLCIPKTKSGSPDLDESEWDKELADELENVSAEELEAQINEMLAVSTRVNNRETSKMGACSSELNDNKETTDNTKRQRTQKTKNVQDTHIEYDSLEGYGYHFKNGKLVSIANGEPFKFNVYTDAEENQKRYESIGRSVDNAIFDLLESTCQLQRVSVPIDAKRDEQKSFIFISNDLSTADYLMVIIHGTGVVRAGQWSRKLIINEGLEIGSQIEYIRRARTAGYAGSSTAEEHGCYVWDNFVRKSHAKHVCIMAHSYGGAVVLEMASKFLKEFNERVFAIALTDSPMTVYGRRVNKKVLQMLKKKTINWITDTEKVDTDLGDSDCCQLRSAGILVDFASSNQCGLAPGFQSLYSILQATKTKMGGRTLRANLMEPLIEIIDLNSIHYRQDAVENLIDDEKLMFQIQTILLHFTDVERIILACIQENPGRTVSAAEKRITMINQLRRILDILPTLQQALEQSTCDLLKNLCSIFGDQRFQIILDFLNSQLTTEQTVSSNGFLGAKIRRIFAMKNGFDERLDSLRADVIVVIDDVESLEKEFSERFNMPVRYNLTNTRGFSLEIIGEFKGVLPANVISVAKRQKSTFITTLQLAHLSDRFELLYNDICLLTDQIILILLSKIRPHFGCMYKLVEAISIIDMIQSFAEVSKARDYVRPMFGINTKIIKARHPIIDLFGQQKPIANDIELCPEMNINLITGPNMSGKSTYLRQIALLQVLAQIGCFVPAEQARFRIVHEIFSKIRQHDNLFTGQSTFSSEINHIAFILNCMTSNSMIILDEICSSTSTNEGLALATSITETLCRSQAFVIISTHFQQLTSVGYVYRNVANYHFDVIYNEKLTSDVESDSTNRLRRFHPQTVLDQLKEQNTIIYSYILRPGICKDLHYGIALASQIEDLQTVVELAKCIAKYYIRKKESIMNHMSTIPNLLMKRVIIMKGFCDLIYDVSNSTIQFIEQQRVYLENFQKRMHQYWSTSSSTTSSSCDDYDDILVESTSIITTENC</sequence>
<keyword evidence="2" id="KW-0547">Nucleotide-binding</keyword>
<dbReference type="PROSITE" id="PS50858">
    <property type="entry name" value="BSD"/>
    <property type="match status" value="1"/>
</dbReference>
<evidence type="ECO:0000313" key="10">
    <source>
        <dbReference type="Proteomes" id="UP000663832"/>
    </source>
</evidence>
<keyword evidence="10" id="KW-1185">Reference proteome</keyword>
<evidence type="ECO:0000313" key="11">
    <source>
        <dbReference type="Proteomes" id="UP000663877"/>
    </source>
</evidence>
<dbReference type="InterPro" id="IPR035925">
    <property type="entry name" value="BSD_dom_sf"/>
</dbReference>
<dbReference type="Proteomes" id="UP000663877">
    <property type="component" value="Unassembled WGS sequence"/>
</dbReference>
<dbReference type="Gene3D" id="1.10.1420.10">
    <property type="match status" value="2"/>
</dbReference>
<dbReference type="GO" id="GO:0005634">
    <property type="term" value="C:nucleus"/>
    <property type="evidence" value="ECO:0007669"/>
    <property type="project" value="TreeGrafter"/>
</dbReference>
<evidence type="ECO:0000256" key="2">
    <source>
        <dbReference type="ARBA" id="ARBA00022741"/>
    </source>
</evidence>
<protein>
    <recommendedName>
        <fullName evidence="7">BSD domain-containing protein</fullName>
    </recommendedName>
</protein>
<dbReference type="AlphaFoldDB" id="A0A814J7G8"/>
<dbReference type="GO" id="GO:0030983">
    <property type="term" value="F:mismatched DNA binding"/>
    <property type="evidence" value="ECO:0007669"/>
    <property type="project" value="UniProtKB-UniRule"/>
</dbReference>
<dbReference type="Proteomes" id="UP000663832">
    <property type="component" value="Unassembled WGS sequence"/>
</dbReference>
<evidence type="ECO:0000256" key="1">
    <source>
        <dbReference type="ARBA" id="ARBA00006271"/>
    </source>
</evidence>
<keyword evidence="5" id="KW-0469">Meiosis</keyword>
<dbReference type="EMBL" id="CAJNOI010000087">
    <property type="protein sequence ID" value="CAF1034395.1"/>
    <property type="molecule type" value="Genomic_DNA"/>
</dbReference>
<evidence type="ECO:0000256" key="6">
    <source>
        <dbReference type="SAM" id="MobiDB-lite"/>
    </source>
</evidence>
<dbReference type="InterPro" id="IPR007861">
    <property type="entry name" value="DNA_mismatch_repair_MutS_clamp"/>
</dbReference>
<dbReference type="SUPFAM" id="SSF53474">
    <property type="entry name" value="alpha/beta-Hydrolases"/>
    <property type="match status" value="1"/>
</dbReference>
<organism evidence="9 11">
    <name type="scientific">Adineta steineri</name>
    <dbReference type="NCBI Taxonomy" id="433720"/>
    <lineage>
        <taxon>Eukaryota</taxon>
        <taxon>Metazoa</taxon>
        <taxon>Spiralia</taxon>
        <taxon>Gnathifera</taxon>
        <taxon>Rotifera</taxon>
        <taxon>Eurotatoria</taxon>
        <taxon>Bdelloidea</taxon>
        <taxon>Adinetida</taxon>
        <taxon>Adinetidae</taxon>
        <taxon>Adineta</taxon>
    </lineage>
</organism>
<keyword evidence="4" id="KW-0238">DNA-binding</keyword>
<proteinExistence type="inferred from homology"/>
<dbReference type="GO" id="GO:0005524">
    <property type="term" value="F:ATP binding"/>
    <property type="evidence" value="ECO:0007669"/>
    <property type="project" value="UniProtKB-UniRule"/>
</dbReference>
<dbReference type="Gene3D" id="3.40.50.300">
    <property type="entry name" value="P-loop containing nucleotide triphosphate hydrolases"/>
    <property type="match status" value="1"/>
</dbReference>
<evidence type="ECO:0000256" key="4">
    <source>
        <dbReference type="ARBA" id="ARBA00023125"/>
    </source>
</evidence>
<feature type="region of interest" description="Disordered" evidence="6">
    <location>
        <begin position="52"/>
        <end position="71"/>
    </location>
</feature>
<dbReference type="Pfam" id="PF05190">
    <property type="entry name" value="MutS_IV"/>
    <property type="match status" value="1"/>
</dbReference>
<dbReference type="InterPro" id="IPR027417">
    <property type="entry name" value="P-loop_NTPase"/>
</dbReference>
<dbReference type="Pfam" id="PF03909">
    <property type="entry name" value="BSD"/>
    <property type="match status" value="1"/>
</dbReference>
<comment type="caution">
    <text evidence="9">The sequence shown here is derived from an EMBL/GenBank/DDBJ whole genome shotgun (WGS) entry which is preliminary data.</text>
</comment>
<dbReference type="Gene3D" id="1.10.3970.10">
    <property type="entry name" value="BSD domain"/>
    <property type="match status" value="1"/>
</dbReference>
<dbReference type="SUPFAM" id="SSF52540">
    <property type="entry name" value="P-loop containing nucleoside triphosphate hydrolases"/>
    <property type="match status" value="1"/>
</dbReference>
<dbReference type="InterPro" id="IPR029058">
    <property type="entry name" value="AB_hydrolase_fold"/>
</dbReference>
<evidence type="ECO:0000313" key="8">
    <source>
        <dbReference type="EMBL" id="CAF1030001.1"/>
    </source>
</evidence>
<evidence type="ECO:0000256" key="5">
    <source>
        <dbReference type="ARBA" id="ARBA00023254"/>
    </source>
</evidence>
<feature type="compositionally biased region" description="Basic and acidic residues" evidence="6">
    <location>
        <begin position="58"/>
        <end position="71"/>
    </location>
</feature>
<evidence type="ECO:0000256" key="3">
    <source>
        <dbReference type="ARBA" id="ARBA00022840"/>
    </source>
</evidence>
<dbReference type="PROSITE" id="PS00486">
    <property type="entry name" value="DNA_MISMATCH_REPAIR_2"/>
    <property type="match status" value="1"/>
</dbReference>
<feature type="domain" description="BSD" evidence="7">
    <location>
        <begin position="172"/>
        <end position="212"/>
    </location>
</feature>
<dbReference type="OrthoDB" id="276261at2759"/>